<proteinExistence type="predicted"/>
<dbReference type="GO" id="GO:0003700">
    <property type="term" value="F:DNA-binding transcription factor activity"/>
    <property type="evidence" value="ECO:0007669"/>
    <property type="project" value="InterPro"/>
</dbReference>
<evidence type="ECO:0000256" key="1">
    <source>
        <dbReference type="SAM" id="MobiDB-lite"/>
    </source>
</evidence>
<gene>
    <name evidence="3" type="ORF">B5M09_001469</name>
</gene>
<dbReference type="InterPro" id="IPR004827">
    <property type="entry name" value="bZIP"/>
</dbReference>
<comment type="caution">
    <text evidence="3">The sequence shown here is derived from an EMBL/GenBank/DDBJ whole genome shotgun (WGS) entry which is preliminary data.</text>
</comment>
<protein>
    <recommendedName>
        <fullName evidence="2">BZIP domain-containing protein</fullName>
    </recommendedName>
</protein>
<dbReference type="VEuPathDB" id="FungiDB:H257_00571"/>
<dbReference type="EMBL" id="MZMZ02003094">
    <property type="protein sequence ID" value="RQM22756.1"/>
    <property type="molecule type" value="Genomic_DNA"/>
</dbReference>
<evidence type="ECO:0000313" key="4">
    <source>
        <dbReference type="Proteomes" id="UP000284702"/>
    </source>
</evidence>
<dbReference type="Gene3D" id="1.20.5.170">
    <property type="match status" value="1"/>
</dbReference>
<dbReference type="Pfam" id="PF07716">
    <property type="entry name" value="bZIP_2"/>
    <property type="match status" value="1"/>
</dbReference>
<evidence type="ECO:0000259" key="2">
    <source>
        <dbReference type="Pfam" id="PF07716"/>
    </source>
</evidence>
<feature type="region of interest" description="Disordered" evidence="1">
    <location>
        <begin position="312"/>
        <end position="344"/>
    </location>
</feature>
<evidence type="ECO:0000313" key="3">
    <source>
        <dbReference type="EMBL" id="RQM22756.1"/>
    </source>
</evidence>
<dbReference type="CDD" id="cd14686">
    <property type="entry name" value="bZIP"/>
    <property type="match status" value="1"/>
</dbReference>
<dbReference type="VEuPathDB" id="FungiDB:H257_00570"/>
<name>A0A3R7WCV5_APHAT</name>
<dbReference type="Proteomes" id="UP000284702">
    <property type="component" value="Unassembled WGS sequence"/>
</dbReference>
<dbReference type="SUPFAM" id="SSF57959">
    <property type="entry name" value="Leucine zipper domain"/>
    <property type="match status" value="1"/>
</dbReference>
<sequence length="560" mass="63586">MDLTKRGGTTTSKGFRLDKRRRDCMINQRRYRERKRGRVMQVEQYVRDLSDATSMMEVRASMLRSTVIEQFVQAGQHRCRSISSYLRMFQRGLFQPHEDQFTTQMDLVRGVMCDSLQFNGEVGPDALIRQWKSYTMSFPYLFMRSGEVRAHGTENDIVIAHSTLVLVFTRATLAGLFPHVLAREDIVQRLVDREIEFTLRLSFSFDHARVAVMDANVQMVPGLVRALASIADALFVLEGPQGEAGRYFTPNGLIVTPDAPDFTLSWNFAGPSRDHVDIYMNTYMAPSMPKESQELIDDIASSVALAAQLDRAKRHSTGSNATDRRREQCRVSQRSFRERKKKEHEGIETTVQSLEEEVQRLEVQKAQLVRCVPLPTVKGYIPSKRRMSERQEKFIRAIAHEHINYNGSIGVHSILANWERYTNSFASVRNVNMEALSCDVMKTDDGAIVRGVTKSTLKMNRQSINLFFPNCPDCLKPSLVRTIHPTNDRTNDTNLHDVLTLLSGRADFTNGLLALLRNPDDVEAVLARSRIIPPVVTHAPPASLNATDTTSFKMHVDFQS</sequence>
<dbReference type="AlphaFoldDB" id="A0A3R7WCV5"/>
<reference evidence="3" key="1">
    <citation type="submission" date="2018-07" db="EMBL/GenBank/DDBJ databases">
        <title>Annotation of Aphanomyces astaci genome assembly.</title>
        <authorList>
            <person name="Studholme D.J."/>
        </authorList>
    </citation>
    <scope>NUCLEOTIDE SEQUENCE [LARGE SCALE GENOMIC DNA]</scope>
    <source>
        <strain evidence="3">Pc</strain>
    </source>
</reference>
<accession>A0A3R7WCV5</accession>
<organism evidence="3 4">
    <name type="scientific">Aphanomyces astaci</name>
    <name type="common">Crayfish plague agent</name>
    <dbReference type="NCBI Taxonomy" id="112090"/>
    <lineage>
        <taxon>Eukaryota</taxon>
        <taxon>Sar</taxon>
        <taxon>Stramenopiles</taxon>
        <taxon>Oomycota</taxon>
        <taxon>Saprolegniomycetes</taxon>
        <taxon>Saprolegniales</taxon>
        <taxon>Verrucalvaceae</taxon>
        <taxon>Aphanomyces</taxon>
    </lineage>
</organism>
<dbReference type="InterPro" id="IPR046347">
    <property type="entry name" value="bZIP_sf"/>
</dbReference>
<feature type="domain" description="BZIP" evidence="2">
    <location>
        <begin position="321"/>
        <end position="368"/>
    </location>
</feature>
<keyword evidence="4" id="KW-1185">Reference proteome</keyword>